<dbReference type="AlphaFoldDB" id="A0A9N8EEG3"/>
<feature type="domain" description="Adenosine deaminase" evidence="13">
    <location>
        <begin position="162"/>
        <end position="430"/>
    </location>
</feature>
<evidence type="ECO:0000256" key="11">
    <source>
        <dbReference type="SAM" id="MobiDB-lite"/>
    </source>
</evidence>
<accession>A0A9N8EEG3</accession>
<keyword evidence="7" id="KW-0660">Purine salvage</keyword>
<comment type="catalytic activity">
    <reaction evidence="10">
        <text>adenosine + H2O + H(+) = inosine + NH4(+)</text>
        <dbReference type="Rhea" id="RHEA:24408"/>
        <dbReference type="ChEBI" id="CHEBI:15377"/>
        <dbReference type="ChEBI" id="CHEBI:15378"/>
        <dbReference type="ChEBI" id="CHEBI:16335"/>
        <dbReference type="ChEBI" id="CHEBI:17596"/>
        <dbReference type="ChEBI" id="CHEBI:28938"/>
        <dbReference type="EC" id="3.5.4.4"/>
    </reaction>
</comment>
<evidence type="ECO:0000256" key="5">
    <source>
        <dbReference type="ARBA" id="ARBA00018099"/>
    </source>
</evidence>
<dbReference type="EC" id="3.5.4.4" evidence="4"/>
<dbReference type="PROSITE" id="PS00485">
    <property type="entry name" value="A_DEAMINASE"/>
    <property type="match status" value="1"/>
</dbReference>
<evidence type="ECO:0000256" key="10">
    <source>
        <dbReference type="ARBA" id="ARBA00047764"/>
    </source>
</evidence>
<dbReference type="GO" id="GO:0046103">
    <property type="term" value="P:inosine biosynthetic process"/>
    <property type="evidence" value="ECO:0007669"/>
    <property type="project" value="TreeGrafter"/>
</dbReference>
<dbReference type="GO" id="GO:0046872">
    <property type="term" value="F:metal ion binding"/>
    <property type="evidence" value="ECO:0007669"/>
    <property type="project" value="UniProtKB-KW"/>
</dbReference>
<evidence type="ECO:0000256" key="3">
    <source>
        <dbReference type="ARBA" id="ARBA00006676"/>
    </source>
</evidence>
<dbReference type="GO" id="GO:0009897">
    <property type="term" value="C:external side of plasma membrane"/>
    <property type="evidence" value="ECO:0007669"/>
    <property type="project" value="TreeGrafter"/>
</dbReference>
<dbReference type="GO" id="GO:0005829">
    <property type="term" value="C:cytosol"/>
    <property type="evidence" value="ECO:0007669"/>
    <property type="project" value="TreeGrafter"/>
</dbReference>
<gene>
    <name evidence="14" type="ORF">SEMRO_818_G207000.1</name>
</gene>
<dbReference type="InterPro" id="IPR001365">
    <property type="entry name" value="A_deaminase_dom"/>
</dbReference>
<feature type="region of interest" description="Disordered" evidence="11">
    <location>
        <begin position="237"/>
        <end position="265"/>
    </location>
</feature>
<dbReference type="GO" id="GO:0043103">
    <property type="term" value="P:hypoxanthine salvage"/>
    <property type="evidence" value="ECO:0007669"/>
    <property type="project" value="TreeGrafter"/>
</dbReference>
<dbReference type="SUPFAM" id="SSF51556">
    <property type="entry name" value="Metallo-dependent hydrolases"/>
    <property type="match status" value="1"/>
</dbReference>
<dbReference type="GO" id="GO:0006154">
    <property type="term" value="P:adenosine catabolic process"/>
    <property type="evidence" value="ECO:0007669"/>
    <property type="project" value="TreeGrafter"/>
</dbReference>
<dbReference type="InterPro" id="IPR006330">
    <property type="entry name" value="Ado/ade_deaminase"/>
</dbReference>
<dbReference type="InterPro" id="IPR032466">
    <property type="entry name" value="Metal_Hydrolase"/>
</dbReference>
<keyword evidence="9" id="KW-0862">Zinc</keyword>
<evidence type="ECO:0000256" key="8">
    <source>
        <dbReference type="ARBA" id="ARBA00022801"/>
    </source>
</evidence>
<comment type="similarity">
    <text evidence="3">Belongs to the metallo-dependent hydrolases superfamily. Adenosine and AMP deaminases family.</text>
</comment>
<protein>
    <recommendedName>
        <fullName evidence="5">Adenosine deaminase</fullName>
        <ecNumber evidence="4">3.5.4.4</ecNumber>
    </recommendedName>
</protein>
<keyword evidence="6" id="KW-0479">Metal-binding</keyword>
<feature type="domain" description="Adenosine deaminase" evidence="13">
    <location>
        <begin position="449"/>
        <end position="518"/>
    </location>
</feature>
<dbReference type="InterPro" id="IPR006650">
    <property type="entry name" value="A/AMP_deam_AS"/>
</dbReference>
<feature type="transmembrane region" description="Helical" evidence="12">
    <location>
        <begin position="20"/>
        <end position="38"/>
    </location>
</feature>
<comment type="pathway">
    <text evidence="2">Purine metabolism; purine nucleoside salvage.</text>
</comment>
<dbReference type="Proteomes" id="UP001153069">
    <property type="component" value="Unassembled WGS sequence"/>
</dbReference>
<evidence type="ECO:0000256" key="12">
    <source>
        <dbReference type="SAM" id="Phobius"/>
    </source>
</evidence>
<comment type="caution">
    <text evidence="14">The sequence shown here is derived from an EMBL/GenBank/DDBJ whole genome shotgun (WGS) entry which is preliminary data.</text>
</comment>
<evidence type="ECO:0000313" key="15">
    <source>
        <dbReference type="Proteomes" id="UP001153069"/>
    </source>
</evidence>
<evidence type="ECO:0000256" key="4">
    <source>
        <dbReference type="ARBA" id="ARBA00012784"/>
    </source>
</evidence>
<comment type="cofactor">
    <cofactor evidence="1">
        <name>Zn(2+)</name>
        <dbReference type="ChEBI" id="CHEBI:29105"/>
    </cofactor>
</comment>
<evidence type="ECO:0000313" key="14">
    <source>
        <dbReference type="EMBL" id="CAB9516965.1"/>
    </source>
</evidence>
<dbReference type="Gene3D" id="3.20.20.140">
    <property type="entry name" value="Metal-dependent hydrolases"/>
    <property type="match status" value="1"/>
</dbReference>
<dbReference type="GO" id="GO:0004000">
    <property type="term" value="F:adenosine deaminase activity"/>
    <property type="evidence" value="ECO:0007669"/>
    <property type="project" value="TreeGrafter"/>
</dbReference>
<organism evidence="14 15">
    <name type="scientific">Seminavis robusta</name>
    <dbReference type="NCBI Taxonomy" id="568900"/>
    <lineage>
        <taxon>Eukaryota</taxon>
        <taxon>Sar</taxon>
        <taxon>Stramenopiles</taxon>
        <taxon>Ochrophyta</taxon>
        <taxon>Bacillariophyta</taxon>
        <taxon>Bacillariophyceae</taxon>
        <taxon>Bacillariophycidae</taxon>
        <taxon>Naviculales</taxon>
        <taxon>Naviculaceae</taxon>
        <taxon>Seminavis</taxon>
    </lineage>
</organism>
<evidence type="ECO:0000256" key="9">
    <source>
        <dbReference type="ARBA" id="ARBA00022833"/>
    </source>
</evidence>
<dbReference type="EMBL" id="CAICTM010000817">
    <property type="protein sequence ID" value="CAB9516965.1"/>
    <property type="molecule type" value="Genomic_DNA"/>
</dbReference>
<keyword evidence="12" id="KW-0812">Transmembrane</keyword>
<dbReference type="PANTHER" id="PTHR11409:SF43">
    <property type="entry name" value="ADENOSINE DEAMINASE"/>
    <property type="match status" value="1"/>
</dbReference>
<keyword evidence="12" id="KW-0472">Membrane</keyword>
<evidence type="ECO:0000256" key="2">
    <source>
        <dbReference type="ARBA" id="ARBA00005058"/>
    </source>
</evidence>
<sequence>MATSCGQTSRAPSSFISSEIAISLATFGVVTALVTRAMKRKQRQQATSGSGQSSQLLLVKPNIASHPYHPPSRQVRYLKEHGGKKWEEYSEELEEFVRECPKVELHVHLDGSLDPDFLWHCLQQYEDQGQGWIGCLPVSTTLPWDPQHPLPVRHLVQNCKTVDDFHNLCTCRRGERSLQHMLTCFEIFLPLVRGAPQPAWLLLEELAYDFCRRQWEQNVVYTEVRYNPHLLMHEDKGTSGSYDMNDKKLSPQEGDSAMSAEEQRKQSAREVVQAITRGLRRGSADFDIVVNQILCAINWRPDWAWDVLELTKEFRHEHPCAVVGIDIAAGEEHFDKTKFPQLYQPHFDMMQKAQVLGIPVAIHAGETPNGIEHVRQAIATHHDPVQKGYGAKRIGHGYRMTESLELMNQLAMKRIHVEICPTSSVETGGWIFDVPDGGTEGQTNVRKKKPWNHHPGLEMIQHGIPVSLNSDDPAVFHTSLTWQYRIALVKMRLTPEQLVQTNIDAIEASFGRREEKTKAERILRSFWIRLSDGRRLCSGIDAGQRFTDRVRDPF</sequence>
<dbReference type="GO" id="GO:0060169">
    <property type="term" value="P:negative regulation of adenosine receptor signaling pathway"/>
    <property type="evidence" value="ECO:0007669"/>
    <property type="project" value="TreeGrafter"/>
</dbReference>
<dbReference type="GO" id="GO:0006166">
    <property type="term" value="P:purine ribonucleoside salvage"/>
    <property type="evidence" value="ECO:0007669"/>
    <property type="project" value="UniProtKB-KW"/>
</dbReference>
<keyword evidence="8" id="KW-0378">Hydrolase</keyword>
<proteinExistence type="inferred from homology"/>
<evidence type="ECO:0000256" key="7">
    <source>
        <dbReference type="ARBA" id="ARBA00022726"/>
    </source>
</evidence>
<reference evidence="14" key="1">
    <citation type="submission" date="2020-06" db="EMBL/GenBank/DDBJ databases">
        <authorList>
            <consortium name="Plant Systems Biology data submission"/>
        </authorList>
    </citation>
    <scope>NUCLEOTIDE SEQUENCE</scope>
    <source>
        <strain evidence="14">D6</strain>
    </source>
</reference>
<dbReference type="GO" id="GO:0009168">
    <property type="term" value="P:purine ribonucleoside monophosphate biosynthetic process"/>
    <property type="evidence" value="ECO:0007669"/>
    <property type="project" value="InterPro"/>
</dbReference>
<keyword evidence="12" id="KW-1133">Transmembrane helix</keyword>
<dbReference type="PANTHER" id="PTHR11409">
    <property type="entry name" value="ADENOSINE DEAMINASE"/>
    <property type="match status" value="1"/>
</dbReference>
<keyword evidence="15" id="KW-1185">Reference proteome</keyword>
<dbReference type="OrthoDB" id="272271at2759"/>
<dbReference type="Pfam" id="PF00962">
    <property type="entry name" value="A_deaminase"/>
    <property type="match status" value="2"/>
</dbReference>
<evidence type="ECO:0000256" key="1">
    <source>
        <dbReference type="ARBA" id="ARBA00001947"/>
    </source>
</evidence>
<evidence type="ECO:0000259" key="13">
    <source>
        <dbReference type="Pfam" id="PF00962"/>
    </source>
</evidence>
<name>A0A9N8EEG3_9STRA</name>
<evidence type="ECO:0000256" key="6">
    <source>
        <dbReference type="ARBA" id="ARBA00022723"/>
    </source>
</evidence>